<reference evidence="1" key="1">
    <citation type="submission" date="2023-02" db="EMBL/GenBank/DDBJ databases">
        <title>Description of Herbaspirillum huttiense subsp. nephrolepsisexaltata and Herbaspirillum huttiense subsp. lycopersicon.</title>
        <authorList>
            <person name="Poudel M."/>
            <person name="Sharma A."/>
            <person name="Goss E."/>
            <person name="Tapia J.H."/>
            <person name="Harmon C.M."/>
            <person name="Jones J.B."/>
        </authorList>
    </citation>
    <scope>NUCLEOTIDE SEQUENCE</scope>
    <source>
        <strain evidence="1">NC40101</strain>
    </source>
</reference>
<dbReference type="AlphaFoldDB" id="A0AAE4K3C2"/>
<organism evidence="1">
    <name type="scientific">Herbaspirillum huttiense subsp. nephrolepidis</name>
    <dbReference type="NCBI Taxonomy" id="3075126"/>
    <lineage>
        <taxon>Bacteria</taxon>
        <taxon>Pseudomonadati</taxon>
        <taxon>Pseudomonadota</taxon>
        <taxon>Betaproteobacteria</taxon>
        <taxon>Burkholderiales</taxon>
        <taxon>Oxalobacteraceae</taxon>
        <taxon>Herbaspirillum</taxon>
    </lineage>
</organism>
<comment type="caution">
    <text evidence="1">The sequence shown here is derived from an EMBL/GenBank/DDBJ whole genome shotgun (WGS) entry which is preliminary data.</text>
</comment>
<dbReference type="EMBL" id="JAVRAA010000003">
    <property type="protein sequence ID" value="MDT0336672.1"/>
    <property type="molecule type" value="Genomic_DNA"/>
</dbReference>
<accession>A0AAE4K3C2</accession>
<proteinExistence type="predicted"/>
<protein>
    <submittedName>
        <fullName evidence="1">Imm52 family immunity protein</fullName>
    </submittedName>
</protein>
<evidence type="ECO:0000313" key="1">
    <source>
        <dbReference type="EMBL" id="MDT0336672.1"/>
    </source>
</evidence>
<gene>
    <name evidence="1" type="ORF">RJN63_07535</name>
</gene>
<name>A0AAE4K3C2_9BURK</name>
<sequence length="242" mass="26334">MYLVINFAFASTLATLPSASEHFSILWKVALLLDAVGMPLDDWCPPADTPEDARRIQAFERDGPTRAALAIVEEEERSDPANGFRYLGIWNGYEEEGGSAILLGLQQADGPGNSTFRLQAQGVPSLSRKANLIKVLTGLSLQWQPPFIAVDPGGYGMRHKVFADRPGAGWLLYLPGRITRAQVPEAAELLPVLNDDGQQRGTIIVSVAGDAFDDENPDHIQAANAIEIRLADQDLLPRYSAL</sequence>
<dbReference type="RefSeq" id="WP_310836745.1">
    <property type="nucleotide sequence ID" value="NZ_JAVLSM010000004.1"/>
</dbReference>